<evidence type="ECO:0000313" key="1">
    <source>
        <dbReference type="EMBL" id="OCK75302.1"/>
    </source>
</evidence>
<dbReference type="Proteomes" id="UP000250266">
    <property type="component" value="Unassembled WGS sequence"/>
</dbReference>
<dbReference type="OrthoDB" id="5271918at2759"/>
<keyword evidence="2" id="KW-1185">Reference proteome</keyword>
<protein>
    <submittedName>
        <fullName evidence="1">Uncharacterized protein</fullName>
    </submittedName>
</protein>
<gene>
    <name evidence="1" type="ORF">K432DRAFT_362330</name>
</gene>
<reference evidence="1 2" key="1">
    <citation type="journal article" date="2016" name="Nat. Commun.">
        <title>Ectomycorrhizal ecology is imprinted in the genome of the dominant symbiotic fungus Cenococcum geophilum.</title>
        <authorList>
            <consortium name="DOE Joint Genome Institute"/>
            <person name="Peter M."/>
            <person name="Kohler A."/>
            <person name="Ohm R.A."/>
            <person name="Kuo A."/>
            <person name="Krutzmann J."/>
            <person name="Morin E."/>
            <person name="Arend M."/>
            <person name="Barry K.W."/>
            <person name="Binder M."/>
            <person name="Choi C."/>
            <person name="Clum A."/>
            <person name="Copeland A."/>
            <person name="Grisel N."/>
            <person name="Haridas S."/>
            <person name="Kipfer T."/>
            <person name="LaButti K."/>
            <person name="Lindquist E."/>
            <person name="Lipzen A."/>
            <person name="Maire R."/>
            <person name="Meier B."/>
            <person name="Mihaltcheva S."/>
            <person name="Molinier V."/>
            <person name="Murat C."/>
            <person name="Poggeler S."/>
            <person name="Quandt C.A."/>
            <person name="Sperisen C."/>
            <person name="Tritt A."/>
            <person name="Tisserant E."/>
            <person name="Crous P.W."/>
            <person name="Henrissat B."/>
            <person name="Nehls U."/>
            <person name="Egli S."/>
            <person name="Spatafora J.W."/>
            <person name="Grigoriev I.V."/>
            <person name="Martin F.M."/>
        </authorList>
    </citation>
    <scope>NUCLEOTIDE SEQUENCE [LARGE SCALE GENOMIC DNA]</scope>
    <source>
        <strain evidence="1 2">CBS 459.81</strain>
    </source>
</reference>
<dbReference type="EMBL" id="KV745335">
    <property type="protein sequence ID" value="OCK75302.1"/>
    <property type="molecule type" value="Genomic_DNA"/>
</dbReference>
<accession>A0A8E2JAJ4</accession>
<sequence length="183" mass="20682">MSFPTKPTFVYSGTWSAESRAHPAMKWMENYTINVIDAKKFDIPATEYHVPSFTLQKSDGTIIEGAEKAWASNKETYAPFPAHMHEPQYLFCTETENGWQMMGRANLFVELPGQPGTGEKKVKSVSGKEWDAVMPSAFHFEYVKDKDGVDGIKLAKTEIFSDPFPALRLMLKRGVIKPENILQ</sequence>
<organism evidence="1 2">
    <name type="scientific">Lepidopterella palustris CBS 459.81</name>
    <dbReference type="NCBI Taxonomy" id="1314670"/>
    <lineage>
        <taxon>Eukaryota</taxon>
        <taxon>Fungi</taxon>
        <taxon>Dikarya</taxon>
        <taxon>Ascomycota</taxon>
        <taxon>Pezizomycotina</taxon>
        <taxon>Dothideomycetes</taxon>
        <taxon>Pleosporomycetidae</taxon>
        <taxon>Mytilinidiales</taxon>
        <taxon>Argynnaceae</taxon>
        <taxon>Lepidopterella</taxon>
    </lineage>
</organism>
<name>A0A8E2JAJ4_9PEZI</name>
<evidence type="ECO:0000313" key="2">
    <source>
        <dbReference type="Proteomes" id="UP000250266"/>
    </source>
</evidence>
<dbReference type="AlphaFoldDB" id="A0A8E2JAJ4"/>
<proteinExistence type="predicted"/>